<dbReference type="OrthoDB" id="323926at2"/>
<dbReference type="InterPro" id="IPR016181">
    <property type="entry name" value="Acyl_CoA_acyltransferase"/>
</dbReference>
<dbReference type="NCBIfam" id="TIGR01681">
    <property type="entry name" value="HAD-SF-IIIC"/>
    <property type="match status" value="1"/>
</dbReference>
<evidence type="ECO:0000259" key="1">
    <source>
        <dbReference type="PROSITE" id="PS51186"/>
    </source>
</evidence>
<dbReference type="InterPro" id="IPR023214">
    <property type="entry name" value="HAD_sf"/>
</dbReference>
<dbReference type="NCBIfam" id="TIGR01686">
    <property type="entry name" value="FkbH"/>
    <property type="match status" value="1"/>
</dbReference>
<dbReference type="SUPFAM" id="SSF55729">
    <property type="entry name" value="Acyl-CoA N-acyltransferases (Nat)"/>
    <property type="match status" value="1"/>
</dbReference>
<accession>A0A1W0B9C7</accession>
<proteinExistence type="predicted"/>
<evidence type="ECO:0000313" key="2">
    <source>
        <dbReference type="EMBL" id="ONM48506.1"/>
    </source>
</evidence>
<gene>
    <name evidence="2" type="ORF">B0T46_12500</name>
</gene>
<dbReference type="RefSeq" id="WP_077116763.1">
    <property type="nucleotide sequence ID" value="NZ_LOKT01000003.1"/>
</dbReference>
<dbReference type="InterPro" id="IPR036412">
    <property type="entry name" value="HAD-like_sf"/>
</dbReference>
<dbReference type="InterPro" id="IPR010037">
    <property type="entry name" value="FkbH_domain"/>
</dbReference>
<organism evidence="2 3">
    <name type="scientific">Nocardia donostiensis</name>
    <dbReference type="NCBI Taxonomy" id="1538463"/>
    <lineage>
        <taxon>Bacteria</taxon>
        <taxon>Bacillati</taxon>
        <taxon>Actinomycetota</taxon>
        <taxon>Actinomycetes</taxon>
        <taxon>Mycobacteriales</taxon>
        <taxon>Nocardiaceae</taxon>
        <taxon>Nocardia</taxon>
    </lineage>
</organism>
<dbReference type="SUPFAM" id="SSF56784">
    <property type="entry name" value="HAD-like"/>
    <property type="match status" value="1"/>
</dbReference>
<sequence length="344" mass="37607">MTAQPETVKCLVWDLDDTVWSGVVLESDGGSPKPEVLQAIQILDERGILHAVASRGEPSAALAHLRLHGIEDMFSAVEVGWGPKSDAIRRIAESLNIGRDTVAFVDNDPVELAEVAASYPEIRCYPADRIPHLPDLPEFTPETTTPEARHRRSYYRAERARKESAAEFTGSDADFLASLGLVMTVRTAAEEDLVRAHELTVRTHQLNTTGITFDAEELRKLCTSPGHEVLVASLRDRFGGYGTIGLAVSEIRGSDSVLLLLLMSCRVISRGAGAALIREVVRRARTSGRRPTAEFVPTPLNRVMLVALRFAGFEVIESEADRILLACTVPPERIGGTGHIEVIR</sequence>
<dbReference type="AlphaFoldDB" id="A0A1W0B9C7"/>
<dbReference type="InterPro" id="IPR010033">
    <property type="entry name" value="HAD_SF_ppase_IIIC"/>
</dbReference>
<dbReference type="Proteomes" id="UP000188836">
    <property type="component" value="Unassembled WGS sequence"/>
</dbReference>
<name>A0A1W0B9C7_9NOCA</name>
<feature type="domain" description="N-acetyltransferase" evidence="1">
    <location>
        <begin position="183"/>
        <end position="330"/>
    </location>
</feature>
<dbReference type="EMBL" id="MUMY01000009">
    <property type="protein sequence ID" value="ONM48506.1"/>
    <property type="molecule type" value="Genomic_DNA"/>
</dbReference>
<keyword evidence="3" id="KW-1185">Reference proteome</keyword>
<dbReference type="STRING" id="1538463.B0T36_04700"/>
<evidence type="ECO:0000313" key="3">
    <source>
        <dbReference type="Proteomes" id="UP000188836"/>
    </source>
</evidence>
<dbReference type="InterPro" id="IPR000182">
    <property type="entry name" value="GNAT_dom"/>
</dbReference>
<dbReference type="GO" id="GO:0016747">
    <property type="term" value="F:acyltransferase activity, transferring groups other than amino-acyl groups"/>
    <property type="evidence" value="ECO:0007669"/>
    <property type="project" value="InterPro"/>
</dbReference>
<reference evidence="2 3" key="1">
    <citation type="journal article" date="2016" name="Antonie Van Leeuwenhoek">
        <title>Nocardia donostiensis sp. nov., isolated from human respiratory specimens.</title>
        <authorList>
            <person name="Ercibengoa M."/>
            <person name="Bell M."/>
            <person name="Marimon J.M."/>
            <person name="Humrighouse B."/>
            <person name="Klenk H.P."/>
            <person name="Potter G."/>
            <person name="Perez-Trallero E."/>
        </authorList>
    </citation>
    <scope>NUCLEOTIDE SEQUENCE [LARGE SCALE GENOMIC DNA]</scope>
    <source>
        <strain evidence="2 3">X1655</strain>
    </source>
</reference>
<dbReference type="PROSITE" id="PS51186">
    <property type="entry name" value="GNAT"/>
    <property type="match status" value="1"/>
</dbReference>
<comment type="caution">
    <text evidence="2">The sequence shown here is derived from an EMBL/GenBank/DDBJ whole genome shotgun (WGS) entry which is preliminary data.</text>
</comment>
<dbReference type="Gene3D" id="3.40.50.1000">
    <property type="entry name" value="HAD superfamily/HAD-like"/>
    <property type="match status" value="1"/>
</dbReference>
<dbReference type="Gene3D" id="3.40.630.30">
    <property type="match status" value="1"/>
</dbReference>
<dbReference type="Pfam" id="PF00702">
    <property type="entry name" value="Hydrolase"/>
    <property type="match status" value="1"/>
</dbReference>
<protein>
    <recommendedName>
        <fullName evidence="1">N-acetyltransferase domain-containing protein</fullName>
    </recommendedName>
</protein>